<dbReference type="OrthoDB" id="1652165at2"/>
<protein>
    <recommendedName>
        <fullName evidence="4">Secretion system C-terminal sorting domain-containing protein</fullName>
    </recommendedName>
</protein>
<evidence type="ECO:0000313" key="2">
    <source>
        <dbReference type="EMBL" id="QBZ97319.1"/>
    </source>
</evidence>
<evidence type="ECO:0000313" key="3">
    <source>
        <dbReference type="Proteomes" id="UP000296862"/>
    </source>
</evidence>
<dbReference type="Proteomes" id="UP000296862">
    <property type="component" value="Chromosome"/>
</dbReference>
<evidence type="ECO:0000256" key="1">
    <source>
        <dbReference type="SAM" id="SignalP"/>
    </source>
</evidence>
<reference evidence="2 3" key="1">
    <citation type="submission" date="2019-04" db="EMBL/GenBank/DDBJ databases">
        <title>Flavobacterium sp. GS03.</title>
        <authorList>
            <person name="Kim H."/>
        </authorList>
    </citation>
    <scope>NUCLEOTIDE SEQUENCE [LARGE SCALE GENOMIC DNA]</scope>
    <source>
        <strain evidence="2 3">GS03</strain>
    </source>
</reference>
<dbReference type="InterPro" id="IPR012334">
    <property type="entry name" value="Pectin_lyas_fold"/>
</dbReference>
<sequence length="1813" mass="191170">MNVLNKYSLSLFKIMLFLILVNSTPAFAQDPYIKTNSGIGQYGYLEKDASTTMLLNSNSHSNIYQLFGRTWLNSTNILTYPTTAVNNCTPATNIDQSTTVDYVFGANAIAGLIAYTSVHADYCGGSNSYGGNPNQTGYNERQHYLFDLSDRPSDVTSSVIQLNPGAITSPYNVVMSVKIDFGAVSSRVLQRFWIQNTGTLAENSEIANDGFKIYYEPATGSETFNGTESNATIYGDYNSNPTNNNLYGHDALNIAVPAGGLRVYVVLSKFAACLSTAKTVQVSLINDGMSFSPAMDTSFTLARVGQTPAAPASINVSYANITSGPLGGTYYIPSACFPTVASAVTALNANGVNAAVTFNVLAGYTETTPNGGFNITGTGTATNTITFQKFSTGTNPTFTAFNPHTAGSYSDGIFKIVGCDYITLDGFTLLENNLNTTTTAASNNMTEFGVGIFFSGATAATANGSQNVTIKNCTIDLDRTYTNTMGVYSSSSHTATGPTGTVSASLAAGSNSNLTITGNAVTDVNCGIVVIGSSTAAAFNDGLVIGGSLANANTITNYGTASSATTFNLRTSTVNGIVVRNTKNYNVSYNSLTSSTATTVTSVRGISVEDYSATPTGTITNSVTYNNISVRSANTSGAILGIQLDGTNGSNNATTTSISNNNFSNFGYTANSSGAVTFIYYNQTALNLNINSNTFTNNTVNTSGTVVFIRNYSSALSGGTENVNSNSIVTGFTKSVAGNGVWFYDCGTNNPHIAAVINHNSNNFSNVTVTGATTITGWYNVGAAGTGTSKTYQYNTFSNITGGSSTVIVMDIDKGNNNIDTNTISNVSGGSTVIGINCGSNSGAKKVNANIISGLSSTTTTSDVVAIWVAGGATQTITNNVISTLTSSTNAGSFKGIYMAIPGSSSNSITGNTISGLTNSSTGTSSAIRGIHVAPASASNPVTISSNVIYDLNGATTNTGTGISSAIVGILISASTSNSYTVNLNTIYNLNATTTANANIGVAAIAAGGVSSGGTMIRNRIYGLTNTATGATPFIVGFWPVGGSWTFANNMISLSNGANTNGMQCMGVYDPGGTNTRNYYYNSITIGGSSTGTQNSVALQFNTATSPVATANIYNNILNMTRTGNGKNYALANLTSGLPNMNSNYNILNATNAATIVATNGITDNSFTTWQATGKDANSLTEAVVSFVDIPTADLHINNATCNSGEGGALVLASPNIIDYDNDARDATAPDIGADEFSTYTSIWDGTAWSTWNGVSFSSAIPTGNTNLEFTGSYSSPASLEGCACTVTSGNVVFNSSHSLTLLKKLTVAAAPTATMTFENNSSLVQINNNVNNSGNITYKRTTTPYERYDYVYWSRPVADARALSTIFSGWRTDYSFTFNTQNFADLVTAATGMAPADSFDDNGDAWVYAGPSATMTSGKGYAVMAPTSVTFSPQALPTTVSFLGVPNNGVIPIKIYESANAASTTDDFNLVGNPYPSAILADEFIADNGANTSGTLYFWTHVADVSVSNPGPSASNFVTADYALYNLTGGTRASLTGSTVPTGKVASGQGFFIEAQANNVDVVFNNSMRDKTYLNNDFFKTTNTTLETERDRLWLNLQNPDGLFSQLLVGYFEQTTLGFDWAYDGRVNTSNTQLTFYSLSQNEKYKIQARPSFSDTDLVTLGYFSIANGQFTISLDQKEGIFNTDQNIYLEDREMNIIHDLKQSPYTFTTNYGKYENRFILRYTNEALGTPDFETLNNSVVVSTKHGEMTINSYIEKIQEVTVYDVLGRQLFFAKAISNNNFVTSNITSSHQTLIVKIKLENGVMISRKIIL</sequence>
<dbReference type="SMART" id="SM00710">
    <property type="entry name" value="PbH1"/>
    <property type="match status" value="8"/>
</dbReference>
<dbReference type="KEGG" id="fsn:GS03_00805"/>
<name>A0A4P7PR70_9FLAO</name>
<dbReference type="NCBIfam" id="NF033708">
    <property type="entry name" value="T9SS_Cterm_ChiA"/>
    <property type="match status" value="1"/>
</dbReference>
<feature type="chain" id="PRO_5020711719" description="Secretion system C-terminal sorting domain-containing protein" evidence="1">
    <location>
        <begin position="29"/>
        <end position="1813"/>
    </location>
</feature>
<keyword evidence="3" id="KW-1185">Reference proteome</keyword>
<keyword evidence="1" id="KW-0732">Signal</keyword>
<dbReference type="RefSeq" id="WP_136151286.1">
    <property type="nucleotide sequence ID" value="NZ_CP038810.1"/>
</dbReference>
<gene>
    <name evidence="2" type="ORF">GS03_00805</name>
</gene>
<feature type="signal peptide" evidence="1">
    <location>
        <begin position="1"/>
        <end position="28"/>
    </location>
</feature>
<proteinExistence type="predicted"/>
<dbReference type="InterPro" id="IPR006626">
    <property type="entry name" value="PbH1"/>
</dbReference>
<dbReference type="Gene3D" id="2.160.20.10">
    <property type="entry name" value="Single-stranded right-handed beta-helix, Pectin lyase-like"/>
    <property type="match status" value="1"/>
</dbReference>
<organism evidence="2 3">
    <name type="scientific">Flavobacterium sangjuense</name>
    <dbReference type="NCBI Taxonomy" id="2518177"/>
    <lineage>
        <taxon>Bacteria</taxon>
        <taxon>Pseudomonadati</taxon>
        <taxon>Bacteroidota</taxon>
        <taxon>Flavobacteriia</taxon>
        <taxon>Flavobacteriales</taxon>
        <taxon>Flavobacteriaceae</taxon>
        <taxon>Flavobacterium</taxon>
    </lineage>
</organism>
<evidence type="ECO:0008006" key="4">
    <source>
        <dbReference type="Google" id="ProtNLM"/>
    </source>
</evidence>
<dbReference type="EMBL" id="CP038810">
    <property type="protein sequence ID" value="QBZ97319.1"/>
    <property type="molecule type" value="Genomic_DNA"/>
</dbReference>
<accession>A0A4P7PR70</accession>